<feature type="transmembrane region" description="Helical" evidence="7">
    <location>
        <begin position="12"/>
        <end position="38"/>
    </location>
</feature>
<dbReference type="GO" id="GO:0016887">
    <property type="term" value="F:ATP hydrolysis activity"/>
    <property type="evidence" value="ECO:0007669"/>
    <property type="project" value="InterPro"/>
</dbReference>
<proteinExistence type="predicted"/>
<dbReference type="Gene3D" id="1.20.1560.10">
    <property type="entry name" value="ABC transporter type 1, transmembrane domain"/>
    <property type="match status" value="1"/>
</dbReference>
<dbReference type="InterPro" id="IPR036640">
    <property type="entry name" value="ABC1_TM_sf"/>
</dbReference>
<dbReference type="SUPFAM" id="SSF90123">
    <property type="entry name" value="ABC transporter transmembrane region"/>
    <property type="match status" value="1"/>
</dbReference>
<evidence type="ECO:0000256" key="4">
    <source>
        <dbReference type="ARBA" id="ARBA00022840"/>
    </source>
</evidence>
<dbReference type="GO" id="GO:0034040">
    <property type="term" value="F:ATPase-coupled lipid transmembrane transporter activity"/>
    <property type="evidence" value="ECO:0007669"/>
    <property type="project" value="TreeGrafter"/>
</dbReference>
<protein>
    <submittedName>
        <fullName evidence="9">Goadsporin biosynthetic protein</fullName>
    </submittedName>
</protein>
<dbReference type="InterPro" id="IPR027417">
    <property type="entry name" value="P-loop_NTPase"/>
</dbReference>
<feature type="transmembrane region" description="Helical" evidence="7">
    <location>
        <begin position="238"/>
        <end position="257"/>
    </location>
</feature>
<organism evidence="9">
    <name type="scientific">Streptomyces sp. TP-A0584</name>
    <dbReference type="NCBI Taxonomy" id="314563"/>
    <lineage>
        <taxon>Bacteria</taxon>
        <taxon>Bacillati</taxon>
        <taxon>Actinomycetota</taxon>
        <taxon>Actinomycetes</taxon>
        <taxon>Kitasatosporales</taxon>
        <taxon>Streptomycetaceae</taxon>
        <taxon>Streptomyces</taxon>
    </lineage>
</organism>
<dbReference type="Gene3D" id="3.40.50.300">
    <property type="entry name" value="P-loop containing nucleotide triphosphate hydrolases"/>
    <property type="match status" value="1"/>
</dbReference>
<reference evidence="9" key="1">
    <citation type="journal article" date="2005" name="Microbiology (Mosc.)">
        <title>Cloning and characterization of goadsporin biosynthetic gene cluster from Streptomyces sp. TP-A0584.</title>
        <authorList>
            <person name="Onaka H."/>
            <person name="Nakaho M."/>
            <person name="Hayashi K."/>
            <person name="Igarashi Y."/>
            <person name="Furumai T."/>
        </authorList>
    </citation>
    <scope>NUCLEOTIDE SEQUENCE</scope>
    <source>
        <strain evidence="9">TP-A0584</strain>
    </source>
</reference>
<dbReference type="InterPro" id="IPR039421">
    <property type="entry name" value="Type_1_exporter"/>
</dbReference>
<dbReference type="CDD" id="cd03228">
    <property type="entry name" value="ABCC_MRP_Like"/>
    <property type="match status" value="1"/>
</dbReference>
<keyword evidence="6 7" id="KW-0472">Membrane</keyword>
<keyword evidence="2 7" id="KW-0812">Transmembrane</keyword>
<dbReference type="InterPro" id="IPR003439">
    <property type="entry name" value="ABC_transporter-like_ATP-bd"/>
</dbReference>
<dbReference type="SUPFAM" id="SSF52540">
    <property type="entry name" value="P-loop containing nucleoside triphosphate hydrolases"/>
    <property type="match status" value="1"/>
</dbReference>
<evidence type="ECO:0000256" key="3">
    <source>
        <dbReference type="ARBA" id="ARBA00022741"/>
    </source>
</evidence>
<feature type="domain" description="ABC transporter" evidence="8">
    <location>
        <begin position="328"/>
        <end position="556"/>
    </location>
</feature>
<feature type="transmembrane region" description="Helical" evidence="7">
    <location>
        <begin position="50"/>
        <end position="68"/>
    </location>
</feature>
<evidence type="ECO:0000256" key="5">
    <source>
        <dbReference type="ARBA" id="ARBA00022989"/>
    </source>
</evidence>
<evidence type="ECO:0000256" key="6">
    <source>
        <dbReference type="ARBA" id="ARBA00023136"/>
    </source>
</evidence>
<dbReference type="InterPro" id="IPR003593">
    <property type="entry name" value="AAA+_ATPase"/>
</dbReference>
<evidence type="ECO:0000256" key="2">
    <source>
        <dbReference type="ARBA" id="ARBA00022692"/>
    </source>
</evidence>
<comment type="subcellular location">
    <subcellularLocation>
        <location evidence="1">Cell membrane</location>
        <topology evidence="1">Multi-pass membrane protein</topology>
    </subcellularLocation>
</comment>
<evidence type="ECO:0000256" key="1">
    <source>
        <dbReference type="ARBA" id="ARBA00004651"/>
    </source>
</evidence>
<evidence type="ECO:0000259" key="8">
    <source>
        <dbReference type="PROSITE" id="PS50893"/>
    </source>
</evidence>
<keyword evidence="4" id="KW-0067">ATP-binding</keyword>
<sequence>MIRRVVRLTAGHAHLVTMAYSMSLALVRLGPSFLTLWFLRTDAPSAGLPFGGFAVLLSISIVVTIHAVSRRRDHAWTEFLDRIQQHWERHVWRELVGAPSSALRAVPLARLIKQAGTPARCRGVVAMVSMDTLLTPVCACLALVGLAAVTPWFGLTLLAAFTVLTGLVTLLQSLSHAAASRRESEHDDQALLHSVLANIDELQVYGSAPAALGQWQHARALRRAVQTRTRTYEAWCEGLLHGSVWWFTGAVAVAAILRHSGGAQLLAGILAIAPLSAALAPYGQALPAILDVRNALRTEPKAVRSGAADPYPAVRPRENTHPIQQGLVRLHDVSYTYPGSVKPVLRNISFTVRSGESIVLTGPSGAGKTTLVRLLLGLESPTTGMATYVRGFGRGDLRIAYVAQDERPGAIDLGTFLAGDDYSAQEARIREVAEVTGADEFLRMLPLGFKTPASHLSAHFATGQWQRLMLTRALLKEPHLLVLDEALSALDPLSQREIAEALRTHAVTCITVTHDRHTIGAAHRVLALGGDGRLVHDGRPEADASLHCVDDALIDGR</sequence>
<dbReference type="GO" id="GO:0005524">
    <property type="term" value="F:ATP binding"/>
    <property type="evidence" value="ECO:0007669"/>
    <property type="project" value="UniProtKB-KW"/>
</dbReference>
<keyword evidence="3" id="KW-0547">Nucleotide-binding</keyword>
<feature type="transmembrane region" description="Helical" evidence="7">
    <location>
        <begin position="152"/>
        <end position="171"/>
    </location>
</feature>
<accession>Q3C2F8</accession>
<dbReference type="PANTHER" id="PTHR24221">
    <property type="entry name" value="ATP-BINDING CASSETTE SUB-FAMILY B"/>
    <property type="match status" value="1"/>
</dbReference>
<name>Q3C2F8_9ACTN</name>
<dbReference type="EMBL" id="AB205012">
    <property type="protein sequence ID" value="BAE46918.1"/>
    <property type="molecule type" value="Genomic_DNA"/>
</dbReference>
<dbReference type="Pfam" id="PF00005">
    <property type="entry name" value="ABC_tran"/>
    <property type="match status" value="1"/>
</dbReference>
<dbReference type="PANTHER" id="PTHR24221:SF654">
    <property type="entry name" value="ATP-BINDING CASSETTE SUB-FAMILY B MEMBER 6"/>
    <property type="match status" value="1"/>
</dbReference>
<gene>
    <name evidence="9" type="primary">godC</name>
</gene>
<evidence type="ECO:0000313" key="9">
    <source>
        <dbReference type="EMBL" id="BAE46918.1"/>
    </source>
</evidence>
<reference evidence="9" key="2">
    <citation type="journal article" date="2006" name="Nihon Hosenkin Gakkaishi">
        <title>Biosynthesis of heterocyclic antibiotics in actinomycetes and an approach to synthesize the natural compounds.</title>
        <authorList>
            <person name="Onaka H."/>
        </authorList>
    </citation>
    <scope>NUCLEOTIDE SEQUENCE</scope>
    <source>
        <strain evidence="9">TP-A0584</strain>
    </source>
</reference>
<evidence type="ECO:0000256" key="7">
    <source>
        <dbReference type="SAM" id="Phobius"/>
    </source>
</evidence>
<dbReference type="GO" id="GO:0005886">
    <property type="term" value="C:plasma membrane"/>
    <property type="evidence" value="ECO:0007669"/>
    <property type="project" value="UniProtKB-SubCell"/>
</dbReference>
<dbReference type="AlphaFoldDB" id="Q3C2F8"/>
<dbReference type="PROSITE" id="PS50893">
    <property type="entry name" value="ABC_TRANSPORTER_2"/>
    <property type="match status" value="1"/>
</dbReference>
<keyword evidence="5 7" id="KW-1133">Transmembrane helix</keyword>
<feature type="transmembrane region" description="Helical" evidence="7">
    <location>
        <begin position="123"/>
        <end position="146"/>
    </location>
</feature>
<dbReference type="SMART" id="SM00382">
    <property type="entry name" value="AAA"/>
    <property type="match status" value="1"/>
</dbReference>